<organism evidence="4 5">
    <name type="scientific">Saccharomonospora marina XMU15</name>
    <dbReference type="NCBI Taxonomy" id="882083"/>
    <lineage>
        <taxon>Bacteria</taxon>
        <taxon>Bacillati</taxon>
        <taxon>Actinomycetota</taxon>
        <taxon>Actinomycetes</taxon>
        <taxon>Pseudonocardiales</taxon>
        <taxon>Pseudonocardiaceae</taxon>
        <taxon>Saccharomonospora</taxon>
    </lineage>
</organism>
<feature type="domain" description="AMP-dependent synthetase/ligase" evidence="2">
    <location>
        <begin position="10"/>
        <end position="377"/>
    </location>
</feature>
<keyword evidence="4" id="KW-0436">Ligase</keyword>
<dbReference type="InterPro" id="IPR050237">
    <property type="entry name" value="ATP-dep_AMP-bd_enzyme"/>
</dbReference>
<dbReference type="Pfam" id="PF00501">
    <property type="entry name" value="AMP-binding"/>
    <property type="match status" value="1"/>
</dbReference>
<dbReference type="PANTHER" id="PTHR43767:SF1">
    <property type="entry name" value="NONRIBOSOMAL PEPTIDE SYNTHASE PES1 (EUROFUNG)-RELATED"/>
    <property type="match status" value="1"/>
</dbReference>
<dbReference type="InterPro" id="IPR045851">
    <property type="entry name" value="AMP-bd_C_sf"/>
</dbReference>
<reference evidence="4 5" key="1">
    <citation type="journal article" date="2012" name="Stand. Genomic Sci.">
        <title>Genome sequence of the ocean sediment bacterium Saccharomonospora marina type strain (XMU15(T)).</title>
        <authorList>
            <person name="Klenk H.P."/>
            <person name="Lu M."/>
            <person name="Lucas S."/>
            <person name="Lapidus A."/>
            <person name="Copeland A."/>
            <person name="Pitluck S."/>
            <person name="Goodwin L.A."/>
            <person name="Han C."/>
            <person name="Tapia R."/>
            <person name="Brambilla E.M."/>
            <person name="Potter G."/>
            <person name="Land M."/>
            <person name="Ivanova N."/>
            <person name="Rohde M."/>
            <person name="Goker M."/>
            <person name="Detter J.C."/>
            <person name="Li W.J."/>
            <person name="Kyrpides N.C."/>
            <person name="Woyke T."/>
        </authorList>
    </citation>
    <scope>NUCLEOTIDE SEQUENCE [LARGE SCALE GENOMIC DNA]</scope>
    <source>
        <strain evidence="4 5">XMU15</strain>
    </source>
</reference>
<dbReference type="Pfam" id="PF13193">
    <property type="entry name" value="AMP-binding_C"/>
    <property type="match status" value="1"/>
</dbReference>
<dbReference type="InterPro" id="IPR025110">
    <property type="entry name" value="AMP-bd_C"/>
</dbReference>
<dbReference type="RefSeq" id="WP_009154142.1">
    <property type="nucleotide sequence ID" value="NZ_CM001439.1"/>
</dbReference>
<dbReference type="AlphaFoldDB" id="H5WZM5"/>
<dbReference type="PROSITE" id="PS00455">
    <property type="entry name" value="AMP_BINDING"/>
    <property type="match status" value="1"/>
</dbReference>
<proteinExistence type="predicted"/>
<dbReference type="GO" id="GO:0016878">
    <property type="term" value="F:acid-thiol ligase activity"/>
    <property type="evidence" value="ECO:0007669"/>
    <property type="project" value="UniProtKB-ARBA"/>
</dbReference>
<dbReference type="Gene3D" id="2.30.38.10">
    <property type="entry name" value="Luciferase, Domain 3"/>
    <property type="match status" value="1"/>
</dbReference>
<feature type="compositionally biased region" description="Polar residues" evidence="1">
    <location>
        <begin position="540"/>
        <end position="552"/>
    </location>
</feature>
<sequence length="552" mass="59657">MKESFATVLEAVARARPQAIAVSHAGREVSWRELEDQAARLAHHLQDVGIGHGCRVAVAQYNGAEYLATLWAALKVRAVPVNVNFRYKADEITALFDDAHVEAAVYDGALAGTVEPAAAAATTPLRTAVVLHTEAPGHGRVGYDEVQRTCAPLAATQRGDDDWLMYTGGTTGRPRGVLVRHSWLYDVICANSFLLMGLRAPATLAELETYLASVASDTYPIVTIPAPPLMHATGSYTSLGALVAGGRVAYLAGRSYDADELLRLIEQQRADTVSIVGDVFARPMADALDRAHEAGRPYDLSSLRRVLSVGVTWSAECKRRLLRHGDFLCRDIVAASEGGPFAVSQTRRGDHVTTARFSLVPGARIVDETGRDVVPGSGQVGMLAAPTDEYIHYQGDEEKTAKTFRVFDGRRWAVPGDLASIDEDGTVTFHGRGSQVINTGGEKVFAEEVENVVVRHPAVRDAMVVGVPDARWGHRVAAVVSLREGESLTLDQLKEHVGRELANYKRPTVLVVTDEVKRSPSGKADTRWARAVATEKSQRHSSASPVPVQPTR</sequence>
<feature type="compositionally biased region" description="Basic and acidic residues" evidence="1">
    <location>
        <begin position="517"/>
        <end position="528"/>
    </location>
</feature>
<name>H5WZM5_9PSEU</name>
<dbReference type="OrthoDB" id="3172305at2"/>
<gene>
    <name evidence="4" type="ORF">SacmaDRAFT_2514</name>
</gene>
<dbReference type="InterPro" id="IPR000873">
    <property type="entry name" value="AMP-dep_synth/lig_dom"/>
</dbReference>
<dbReference type="eggNOG" id="COG0318">
    <property type="taxonomic scope" value="Bacteria"/>
</dbReference>
<dbReference type="Gene3D" id="3.30.300.30">
    <property type="match status" value="1"/>
</dbReference>
<dbReference type="SUPFAM" id="SSF56801">
    <property type="entry name" value="Acetyl-CoA synthetase-like"/>
    <property type="match status" value="1"/>
</dbReference>
<dbReference type="InterPro" id="IPR020845">
    <property type="entry name" value="AMP-binding_CS"/>
</dbReference>
<accession>H5WZM5</accession>
<protein>
    <submittedName>
        <fullName evidence="4">Acyl-CoA synthetase (AMP-forming)/AMP-acid ligase II</fullName>
    </submittedName>
</protein>
<dbReference type="HOGENOM" id="CLU_000022_59_0_11"/>
<keyword evidence="5" id="KW-1185">Reference proteome</keyword>
<evidence type="ECO:0000259" key="3">
    <source>
        <dbReference type="Pfam" id="PF13193"/>
    </source>
</evidence>
<evidence type="ECO:0000256" key="1">
    <source>
        <dbReference type="SAM" id="MobiDB-lite"/>
    </source>
</evidence>
<evidence type="ECO:0000313" key="5">
    <source>
        <dbReference type="Proteomes" id="UP000004926"/>
    </source>
</evidence>
<evidence type="ECO:0000313" key="4">
    <source>
        <dbReference type="EMBL" id="EHR50757.1"/>
    </source>
</evidence>
<evidence type="ECO:0000259" key="2">
    <source>
        <dbReference type="Pfam" id="PF00501"/>
    </source>
</evidence>
<dbReference type="STRING" id="882083.SacmaDRAFT_2514"/>
<dbReference type="PANTHER" id="PTHR43767">
    <property type="entry name" value="LONG-CHAIN-FATTY-ACID--COA LIGASE"/>
    <property type="match status" value="1"/>
</dbReference>
<dbReference type="Gene3D" id="3.40.50.980">
    <property type="match status" value="2"/>
</dbReference>
<feature type="region of interest" description="Disordered" evidence="1">
    <location>
        <begin position="517"/>
        <end position="552"/>
    </location>
</feature>
<dbReference type="Proteomes" id="UP000004926">
    <property type="component" value="Chromosome"/>
</dbReference>
<feature type="domain" description="AMP-binding enzyme C-terminal" evidence="3">
    <location>
        <begin position="448"/>
        <end position="523"/>
    </location>
</feature>
<dbReference type="EMBL" id="CM001439">
    <property type="protein sequence ID" value="EHR50757.1"/>
    <property type="molecule type" value="Genomic_DNA"/>
</dbReference>